<evidence type="ECO:0000313" key="3">
    <source>
        <dbReference type="Proteomes" id="UP001230051"/>
    </source>
</evidence>
<feature type="region of interest" description="Disordered" evidence="1">
    <location>
        <begin position="1"/>
        <end position="31"/>
    </location>
</feature>
<comment type="caution">
    <text evidence="2">The sequence shown here is derived from an EMBL/GenBank/DDBJ whole genome shotgun (WGS) entry which is preliminary data.</text>
</comment>
<gene>
    <name evidence="2" type="ORF">AOXY_G3628</name>
</gene>
<accession>A0AAD8LTG2</accession>
<organism evidence="2 3">
    <name type="scientific">Acipenser oxyrinchus oxyrinchus</name>
    <dbReference type="NCBI Taxonomy" id="40147"/>
    <lineage>
        <taxon>Eukaryota</taxon>
        <taxon>Metazoa</taxon>
        <taxon>Chordata</taxon>
        <taxon>Craniata</taxon>
        <taxon>Vertebrata</taxon>
        <taxon>Euteleostomi</taxon>
        <taxon>Actinopterygii</taxon>
        <taxon>Chondrostei</taxon>
        <taxon>Acipenseriformes</taxon>
        <taxon>Acipenseridae</taxon>
        <taxon>Acipenser</taxon>
    </lineage>
</organism>
<feature type="compositionally biased region" description="Low complexity" evidence="1">
    <location>
        <begin position="14"/>
        <end position="29"/>
    </location>
</feature>
<proteinExistence type="predicted"/>
<name>A0AAD8LTG2_ACIOX</name>
<keyword evidence="3" id="KW-1185">Reference proteome</keyword>
<dbReference type="AlphaFoldDB" id="A0AAD8LTG2"/>
<evidence type="ECO:0000313" key="2">
    <source>
        <dbReference type="EMBL" id="KAK1173504.1"/>
    </source>
</evidence>
<dbReference type="Proteomes" id="UP001230051">
    <property type="component" value="Unassembled WGS sequence"/>
</dbReference>
<evidence type="ECO:0000256" key="1">
    <source>
        <dbReference type="SAM" id="MobiDB-lite"/>
    </source>
</evidence>
<protein>
    <submittedName>
        <fullName evidence="2">Uncharacterized protein</fullName>
    </submittedName>
</protein>
<reference evidence="2" key="1">
    <citation type="submission" date="2022-02" db="EMBL/GenBank/DDBJ databases">
        <title>Atlantic sturgeon de novo genome assembly.</title>
        <authorList>
            <person name="Stock M."/>
            <person name="Klopp C."/>
            <person name="Guiguen Y."/>
            <person name="Cabau C."/>
            <person name="Parinello H."/>
            <person name="Santidrian Yebra-Pimentel E."/>
            <person name="Kuhl H."/>
            <person name="Dirks R.P."/>
            <person name="Guessner J."/>
            <person name="Wuertz S."/>
            <person name="Du K."/>
            <person name="Schartl M."/>
        </authorList>
    </citation>
    <scope>NUCLEOTIDE SEQUENCE</scope>
    <source>
        <strain evidence="2">STURGEONOMICS-FGT-2020</strain>
        <tissue evidence="2">Whole blood</tissue>
    </source>
</reference>
<dbReference type="EMBL" id="JAGXEW010000003">
    <property type="protein sequence ID" value="KAK1173504.1"/>
    <property type="molecule type" value="Genomic_DNA"/>
</dbReference>
<sequence length="79" mass="9085">MQRKKNAKDTANMSQEQLSSTSSTTTQSQVHWTDEDNRALIQIIADLDVMENLDRPHQRNVNIYTQVLQALADRDNTKI</sequence>